<dbReference type="Proteomes" id="UP000614221">
    <property type="component" value="Unassembled WGS sequence"/>
</dbReference>
<comment type="caution">
    <text evidence="2">The sequence shown here is derived from an EMBL/GenBank/DDBJ whole genome shotgun (WGS) entry which is preliminary data.</text>
</comment>
<feature type="compositionally biased region" description="Basic and acidic residues" evidence="1">
    <location>
        <begin position="504"/>
        <end position="515"/>
    </location>
</feature>
<proteinExistence type="predicted"/>
<dbReference type="Gene3D" id="3.40.50.300">
    <property type="entry name" value="P-loop containing nucleotide triphosphate hydrolases"/>
    <property type="match status" value="1"/>
</dbReference>
<dbReference type="RefSeq" id="WP_188978987.1">
    <property type="nucleotide sequence ID" value="NZ_BMPD01000005.1"/>
</dbReference>
<feature type="compositionally biased region" description="Polar residues" evidence="1">
    <location>
        <begin position="525"/>
        <end position="535"/>
    </location>
</feature>
<reference evidence="2" key="1">
    <citation type="journal article" date="2014" name="Int. J. Syst. Evol. Microbiol.">
        <title>Complete genome sequence of Corynebacterium casei LMG S-19264T (=DSM 44701T), isolated from a smear-ripened cheese.</title>
        <authorList>
            <consortium name="US DOE Joint Genome Institute (JGI-PGF)"/>
            <person name="Walter F."/>
            <person name="Albersmeier A."/>
            <person name="Kalinowski J."/>
            <person name="Ruckert C."/>
        </authorList>
    </citation>
    <scope>NUCLEOTIDE SEQUENCE</scope>
    <source>
        <strain evidence="2">JCM 19018</strain>
    </source>
</reference>
<dbReference type="EMBL" id="BMPD01000005">
    <property type="protein sequence ID" value="GGK74616.1"/>
    <property type="molecule type" value="Genomic_DNA"/>
</dbReference>
<evidence type="ECO:0008006" key="4">
    <source>
        <dbReference type="Google" id="ProtNLM"/>
    </source>
</evidence>
<evidence type="ECO:0000313" key="3">
    <source>
        <dbReference type="Proteomes" id="UP000614221"/>
    </source>
</evidence>
<organism evidence="2 3">
    <name type="scientific">Haloarcula sebkhae</name>
    <dbReference type="NCBI Taxonomy" id="932660"/>
    <lineage>
        <taxon>Archaea</taxon>
        <taxon>Methanobacteriati</taxon>
        <taxon>Methanobacteriota</taxon>
        <taxon>Stenosarchaea group</taxon>
        <taxon>Halobacteria</taxon>
        <taxon>Halobacteriales</taxon>
        <taxon>Haloarculaceae</taxon>
        <taxon>Haloarcula</taxon>
    </lineage>
</organism>
<feature type="region of interest" description="Disordered" evidence="1">
    <location>
        <begin position="498"/>
        <end position="535"/>
    </location>
</feature>
<sequence>MSADAVDIDLSRYTDGPDRYINFAEEVLRVNLTAQQRELLRALAEHRRVVVMSGNGPGKSYGVAIAKLAFLVTNLNSTVLGTSGSYSQYVDAVWRPMKTLHAELNAALPVDLGSPNVGGQPTLEIEDDWFAKVVSPRDPGDLEGRHAEHMLVIIEEADKAYITEEHFDSAGSSITDGNDRMLAICNPPEDEANPVYERLESDRWHTIQFSSLDAHNVRVDAGEIDADYIPGVVGLEMIREDWEAWNDEPWPGLGEARRVSDPDHPDFRDDLDARWYRRRAGVVPPAGARAHRPFTKTDVEAAWERDPQYYPAEPEAWAVDVARAGGDETVAGSVFGDQLELPYTAQGTDHVDQAEAITQTFQDYEVAPAAVDAVGEGSGLADMLSARFPDVVRFNAGGEPSEAKSFYDCWAEGLHLLGQWLQDGGSIDDRKLYEEMLVAARTLEFEERHLASRGHSGSKVLKLTPKSTLKEALGRSPDRLDAAMMTIWARDAETGIPTASAKLGDQDDGRRDFRESPLGQAVENFRQQQQDGFRR</sequence>
<dbReference type="InterPro" id="IPR027417">
    <property type="entry name" value="P-loop_NTPase"/>
</dbReference>
<name>A0A830EU66_9EURY</name>
<gene>
    <name evidence="2" type="ORF">GCM10009067_28520</name>
</gene>
<dbReference type="Gene3D" id="3.30.420.240">
    <property type="match status" value="1"/>
</dbReference>
<dbReference type="OrthoDB" id="205871at2157"/>
<dbReference type="AlphaFoldDB" id="A0A830EU66"/>
<reference evidence="2" key="2">
    <citation type="submission" date="2020-09" db="EMBL/GenBank/DDBJ databases">
        <authorList>
            <person name="Sun Q."/>
            <person name="Ohkuma M."/>
        </authorList>
    </citation>
    <scope>NUCLEOTIDE SEQUENCE</scope>
    <source>
        <strain evidence="2">JCM 19018</strain>
    </source>
</reference>
<evidence type="ECO:0000256" key="1">
    <source>
        <dbReference type="SAM" id="MobiDB-lite"/>
    </source>
</evidence>
<accession>A0A830EU66</accession>
<evidence type="ECO:0000313" key="2">
    <source>
        <dbReference type="EMBL" id="GGK74616.1"/>
    </source>
</evidence>
<protein>
    <recommendedName>
        <fullName evidence="4">Terminase</fullName>
    </recommendedName>
</protein>